<name>A0ABT5QHT7_9GAMM</name>
<evidence type="ECO:0000256" key="2">
    <source>
        <dbReference type="ARBA" id="ARBA00022723"/>
    </source>
</evidence>
<dbReference type="InterPro" id="IPR006124">
    <property type="entry name" value="Metalloenzyme"/>
</dbReference>
<dbReference type="InterPro" id="IPR010045">
    <property type="entry name" value="DeoB"/>
</dbReference>
<dbReference type="SUPFAM" id="SSF53649">
    <property type="entry name" value="Alkaline phosphatase-like"/>
    <property type="match status" value="1"/>
</dbReference>
<accession>A0ABT5QHT7</accession>
<feature type="domain" description="Metalloenzyme" evidence="4">
    <location>
        <begin position="3"/>
        <end position="394"/>
    </location>
</feature>
<dbReference type="Pfam" id="PF01676">
    <property type="entry name" value="Metalloenzyme"/>
    <property type="match status" value="1"/>
</dbReference>
<dbReference type="GO" id="GO:0008973">
    <property type="term" value="F:phosphopentomutase activity"/>
    <property type="evidence" value="ECO:0007669"/>
    <property type="project" value="UniProtKB-EC"/>
</dbReference>
<dbReference type="EC" id="5.4.2.7" evidence="5"/>
<comment type="caution">
    <text evidence="5">The sequence shown here is derived from an EMBL/GenBank/DDBJ whole genome shotgun (WGS) entry which is preliminary data.</text>
</comment>
<dbReference type="PANTHER" id="PTHR21110">
    <property type="entry name" value="PHOSPHOPENTOMUTASE"/>
    <property type="match status" value="1"/>
</dbReference>
<evidence type="ECO:0000256" key="1">
    <source>
        <dbReference type="ARBA" id="ARBA00010373"/>
    </source>
</evidence>
<dbReference type="InterPro" id="IPR017850">
    <property type="entry name" value="Alkaline_phosphatase_core_sf"/>
</dbReference>
<evidence type="ECO:0000313" key="6">
    <source>
        <dbReference type="Proteomes" id="UP001149821"/>
    </source>
</evidence>
<dbReference type="PANTHER" id="PTHR21110:SF0">
    <property type="entry name" value="PHOSPHOPENTOMUTASE"/>
    <property type="match status" value="1"/>
</dbReference>
<organism evidence="5 6">
    <name type="scientific">Enterovibrio qingdaonensis</name>
    <dbReference type="NCBI Taxonomy" id="2899818"/>
    <lineage>
        <taxon>Bacteria</taxon>
        <taxon>Pseudomonadati</taxon>
        <taxon>Pseudomonadota</taxon>
        <taxon>Gammaproteobacteria</taxon>
        <taxon>Vibrionales</taxon>
        <taxon>Vibrionaceae</taxon>
        <taxon>Enterovibrio</taxon>
    </lineage>
</organism>
<keyword evidence="5" id="KW-0413">Isomerase</keyword>
<sequence>MSKFIVVVLDGFGIGEMPDVAEVRPQDRGANTAAKLVSYFSEEKLPTLESLGLMNVLKGTNSVMKPNLSANWGKAKLAHEGCDTFMGHQEIMGTRPEPPLVMPFNASLDSIFEALITQSYKVDKIERDGLFLLLVNDALIVGDNLEADLGQVYNLTANFNLISFDEAKRIGRVVRNANSVSRNIVFGGFVEGLSSLLSAIEVKNDSAGRAKYIGVNAPKSGVYQKGFEVEHLGYGVDERTQVPYQLRRLGIPTYLYGKVADIVQNEQGTSYKSVVDTETVFSLLVRDLSSTQTGFFCANIQETDLSGHEQDPTRYWNVLEIADLGLEHVISTMEKGDCLVVIADHGNDPFIGHSKHTREVVPVLVYQQGRRGERLGVLDTLADIGASAAEFFGARLPQFGEATILNKQYNECVVSNS</sequence>
<keyword evidence="2" id="KW-0479">Metal-binding</keyword>
<keyword evidence="3" id="KW-0464">Manganese</keyword>
<comment type="similarity">
    <text evidence="1">Belongs to the phosphopentomutase family.</text>
</comment>
<keyword evidence="6" id="KW-1185">Reference proteome</keyword>
<protein>
    <submittedName>
        <fullName evidence="5">Phosphopentomutase</fullName>
        <ecNumber evidence="5">5.4.2.7</ecNumber>
    </submittedName>
</protein>
<dbReference type="PIRSF" id="PIRSF001491">
    <property type="entry name" value="Ppentomutase"/>
    <property type="match status" value="1"/>
</dbReference>
<dbReference type="CDD" id="cd16009">
    <property type="entry name" value="PPM"/>
    <property type="match status" value="1"/>
</dbReference>
<dbReference type="Proteomes" id="UP001149821">
    <property type="component" value="Unassembled WGS sequence"/>
</dbReference>
<dbReference type="Gene3D" id="3.30.70.1250">
    <property type="entry name" value="Phosphopentomutase"/>
    <property type="match status" value="1"/>
</dbReference>
<dbReference type="Gene3D" id="3.40.720.10">
    <property type="entry name" value="Alkaline Phosphatase, subunit A"/>
    <property type="match status" value="1"/>
</dbReference>
<reference evidence="5" key="1">
    <citation type="submission" date="2021-12" db="EMBL/GenBank/DDBJ databases">
        <title>Enterovibrio ZSDZ35 sp. nov. and Enterovibrio ZSDZ42 sp. nov., isolated from coastal seawater in Qingdao.</title>
        <authorList>
            <person name="Zhang P."/>
        </authorList>
    </citation>
    <scope>NUCLEOTIDE SEQUENCE</scope>
    <source>
        <strain evidence="5">ZSDZ35</strain>
    </source>
</reference>
<dbReference type="InterPro" id="IPR024052">
    <property type="entry name" value="Phosphopentomutase_DeoB_cap_sf"/>
</dbReference>
<evidence type="ECO:0000256" key="3">
    <source>
        <dbReference type="ARBA" id="ARBA00023211"/>
    </source>
</evidence>
<gene>
    <name evidence="5" type="ORF">LRP49_04980</name>
</gene>
<evidence type="ECO:0000259" key="4">
    <source>
        <dbReference type="Pfam" id="PF01676"/>
    </source>
</evidence>
<dbReference type="RefSeq" id="WP_274140640.1">
    <property type="nucleotide sequence ID" value="NZ_JAJUBB010000003.1"/>
</dbReference>
<proteinExistence type="inferred from homology"/>
<dbReference type="EMBL" id="JAJUBB010000003">
    <property type="protein sequence ID" value="MDD1780550.1"/>
    <property type="molecule type" value="Genomic_DNA"/>
</dbReference>
<evidence type="ECO:0000313" key="5">
    <source>
        <dbReference type="EMBL" id="MDD1780550.1"/>
    </source>
</evidence>
<dbReference type="NCBIfam" id="NF009049">
    <property type="entry name" value="PRK12383.1"/>
    <property type="match status" value="1"/>
</dbReference>